<dbReference type="GO" id="GO:0016747">
    <property type="term" value="F:acyltransferase activity, transferring groups other than amino-acyl groups"/>
    <property type="evidence" value="ECO:0007669"/>
    <property type="project" value="InterPro"/>
</dbReference>
<dbReference type="SUPFAM" id="SSF55729">
    <property type="entry name" value="Acyl-CoA N-acyltransferases (Nat)"/>
    <property type="match status" value="1"/>
</dbReference>
<dbReference type="PANTHER" id="PTHR43877">
    <property type="entry name" value="AMINOALKYLPHOSPHONATE N-ACETYLTRANSFERASE-RELATED-RELATED"/>
    <property type="match status" value="1"/>
</dbReference>
<reference evidence="4 5" key="1">
    <citation type="submission" date="2018-06" db="EMBL/GenBank/DDBJ databases">
        <title>Whole genome sequencing of a novel hydrocarbon degrading bacterial strain, PW21 isolated from oil contaminated produced water sample.</title>
        <authorList>
            <person name="Nagkirti P."/>
            <person name="Shaikh A."/>
            <person name="Gowdaman V."/>
            <person name="Engineer A.E."/>
            <person name="Dagar S."/>
            <person name="Dhakephalkar P.K."/>
        </authorList>
    </citation>
    <scope>NUCLEOTIDE SEQUENCE [LARGE SCALE GENOMIC DNA]</scope>
    <source>
        <strain evidence="4 5">PW21</strain>
    </source>
</reference>
<dbReference type="InterPro" id="IPR016181">
    <property type="entry name" value="Acyl_CoA_acyltransferase"/>
</dbReference>
<dbReference type="EMBL" id="QKWH01000013">
    <property type="protein sequence ID" value="PZR52012.1"/>
    <property type="molecule type" value="Genomic_DNA"/>
</dbReference>
<feature type="domain" description="N-acetyltransferase" evidence="3">
    <location>
        <begin position="28"/>
        <end position="207"/>
    </location>
</feature>
<evidence type="ECO:0000313" key="4">
    <source>
        <dbReference type="EMBL" id="PZR52012.1"/>
    </source>
</evidence>
<keyword evidence="5" id="KW-1185">Reference proteome</keyword>
<keyword evidence="1 4" id="KW-0808">Transferase</keyword>
<comment type="caution">
    <text evidence="4">The sequence shown here is derived from an EMBL/GenBank/DDBJ whole genome shotgun (WGS) entry which is preliminary data.</text>
</comment>
<dbReference type="Pfam" id="PF00583">
    <property type="entry name" value="Acetyltransf_1"/>
    <property type="match status" value="1"/>
</dbReference>
<dbReference type="Proteomes" id="UP000248783">
    <property type="component" value="Unassembled WGS sequence"/>
</dbReference>
<dbReference type="AlphaFoldDB" id="A0A2W5WLZ0"/>
<dbReference type="Gene3D" id="3.40.630.30">
    <property type="match status" value="1"/>
</dbReference>
<evidence type="ECO:0000256" key="2">
    <source>
        <dbReference type="ARBA" id="ARBA00023315"/>
    </source>
</evidence>
<keyword evidence="2" id="KW-0012">Acyltransferase</keyword>
<sequence length="207" mass="21925">MARSRLGVPPEDESHGARFGLVTAPAPTSVRRARPDEAAEVAWLAATTFPLACPPGTAAADMARHVATRLTPARFREWAASEEHVLLIATDDETCLGYALLQRGTPDGEQEARVLREATGSAGPYVELSKIYAHPLAQGTGSSSALMRATLEVAGTLGPGLPLWLGTNGDNARAQAFYRKHGFAVVGTRTYDVGGRLHDDVVMLHGA</sequence>
<organism evidence="4 5">
    <name type="scientific">Xylanimonas oleitrophica</name>
    <dbReference type="NCBI Taxonomy" id="2607479"/>
    <lineage>
        <taxon>Bacteria</taxon>
        <taxon>Bacillati</taxon>
        <taxon>Actinomycetota</taxon>
        <taxon>Actinomycetes</taxon>
        <taxon>Micrococcales</taxon>
        <taxon>Promicromonosporaceae</taxon>
        <taxon>Xylanimonas</taxon>
    </lineage>
</organism>
<proteinExistence type="predicted"/>
<gene>
    <name evidence="4" type="ORF">DNL40_13400</name>
</gene>
<evidence type="ECO:0000256" key="1">
    <source>
        <dbReference type="ARBA" id="ARBA00022679"/>
    </source>
</evidence>
<dbReference type="PROSITE" id="PS51186">
    <property type="entry name" value="GNAT"/>
    <property type="match status" value="1"/>
</dbReference>
<evidence type="ECO:0000313" key="5">
    <source>
        <dbReference type="Proteomes" id="UP000248783"/>
    </source>
</evidence>
<dbReference type="InterPro" id="IPR000182">
    <property type="entry name" value="GNAT_dom"/>
</dbReference>
<accession>A0A2W5WLZ0</accession>
<name>A0A2W5WLZ0_9MICO</name>
<dbReference type="InterPro" id="IPR050832">
    <property type="entry name" value="Bact_Acetyltransf"/>
</dbReference>
<evidence type="ECO:0000259" key="3">
    <source>
        <dbReference type="PROSITE" id="PS51186"/>
    </source>
</evidence>
<protein>
    <submittedName>
        <fullName evidence="4">GNAT family N-acetyltransferase</fullName>
    </submittedName>
</protein>